<sequence>MSNDAFESCMFLKLDGGSMKMIEALQTHLALEYEFFETLADIVESAIFEMYSRMMMCGVPENE</sequence>
<keyword evidence="4" id="KW-1185">Reference proteome</keyword>
<evidence type="ECO:0000313" key="1">
    <source>
        <dbReference type="EMBL" id="CZR07754.1"/>
    </source>
</evidence>
<reference evidence="1 3" key="1">
    <citation type="submission" date="2016-02" db="EMBL/GenBank/DDBJ databases">
        <authorList>
            <person name="Wen L."/>
            <person name="He K."/>
            <person name="Yang H."/>
        </authorList>
    </citation>
    <scope>NUCLEOTIDE SEQUENCE [LARGE SCALE GENOMIC DNA]</scope>
    <source>
        <strain evidence="1">Trichococcus_R210</strain>
    </source>
</reference>
<organism evidence="1 3">
    <name type="scientific">Trichococcus ilyis</name>
    <dbReference type="NCBI Taxonomy" id="640938"/>
    <lineage>
        <taxon>Bacteria</taxon>
        <taxon>Bacillati</taxon>
        <taxon>Bacillota</taxon>
        <taxon>Bacilli</taxon>
        <taxon>Lactobacillales</taxon>
        <taxon>Carnobacteriaceae</taxon>
        <taxon>Trichococcus</taxon>
    </lineage>
</organism>
<dbReference type="Proteomes" id="UP000199280">
    <property type="component" value="Unassembled WGS sequence"/>
</dbReference>
<dbReference type="Proteomes" id="UP000076878">
    <property type="component" value="Unassembled WGS sequence"/>
</dbReference>
<dbReference type="EMBL" id="FNYT01000052">
    <property type="protein sequence ID" value="SEJ97594.1"/>
    <property type="molecule type" value="Genomic_DNA"/>
</dbReference>
<proteinExistence type="predicted"/>
<dbReference type="AlphaFoldDB" id="A0A143Z581"/>
<gene>
    <name evidence="2" type="ORF">SAMN05216375_15210</name>
    <name evidence="1" type="ORF">TR210_2478</name>
</gene>
<evidence type="ECO:0000313" key="4">
    <source>
        <dbReference type="Proteomes" id="UP000199280"/>
    </source>
</evidence>
<protein>
    <submittedName>
        <fullName evidence="1">Uncharacterized protein</fullName>
    </submittedName>
</protein>
<evidence type="ECO:0000313" key="2">
    <source>
        <dbReference type="EMBL" id="SEJ97594.1"/>
    </source>
</evidence>
<name>A0A143Z581_9LACT</name>
<dbReference type="EMBL" id="FJNB01000023">
    <property type="protein sequence ID" value="CZR07754.1"/>
    <property type="molecule type" value="Genomic_DNA"/>
</dbReference>
<evidence type="ECO:0000313" key="3">
    <source>
        <dbReference type="Proteomes" id="UP000076878"/>
    </source>
</evidence>
<reference evidence="2 4" key="2">
    <citation type="submission" date="2016-10" db="EMBL/GenBank/DDBJ databases">
        <authorList>
            <person name="Varghese N."/>
            <person name="Submissions S."/>
        </authorList>
    </citation>
    <scope>NUCLEOTIDE SEQUENCE [LARGE SCALE GENOMIC DNA]</scope>
    <source>
        <strain evidence="2 4">DSM 22150</strain>
    </source>
</reference>
<accession>A0A143Z581</accession>